<dbReference type="Proteomes" id="UP000005050">
    <property type="component" value="Unassembled WGS sequence"/>
</dbReference>
<gene>
    <name evidence="2" type="ORF">CKS_3120</name>
    <name evidence="1" type="ORF">DSJ_25655</name>
</gene>
<evidence type="ECO:0000313" key="3">
    <source>
        <dbReference type="Proteomes" id="UP000005050"/>
    </source>
</evidence>
<protein>
    <submittedName>
        <fullName evidence="2">Uncharacterized protein</fullName>
    </submittedName>
</protein>
<reference evidence="1 4" key="3">
    <citation type="submission" date="2016-10" db="EMBL/GenBank/DDBJ databases">
        <title>Complete Genome Assembly of Pantoea stewartii subsp. stewartii DC283, a Corn Pathogen.</title>
        <authorList>
            <person name="Duong D.A."/>
            <person name="Stevens A.M."/>
            <person name="Jensen R.V."/>
        </authorList>
    </citation>
    <scope>NUCLEOTIDE SEQUENCE [LARGE SCALE GENOMIC DNA]</scope>
    <source>
        <strain evidence="1 4">DC283</strain>
        <plasmid evidence="1 4">pDSJ10</plasmid>
    </source>
</reference>
<dbReference type="AlphaFoldDB" id="H3RKD2"/>
<accession>H3RKD2</accession>
<dbReference type="EMBL" id="CP017591">
    <property type="protein sequence ID" value="ARF52609.1"/>
    <property type="molecule type" value="Genomic_DNA"/>
</dbReference>
<dbReference type="Proteomes" id="UP000192380">
    <property type="component" value="Plasmid pDSJ10"/>
</dbReference>
<reference evidence="2" key="2">
    <citation type="submission" date="2012-01" db="EMBL/GenBank/DDBJ databases">
        <authorList>
            <person name="Biehl B.S."/>
            <person name="Ding Y."/>
            <person name="Dugan-Rocha S.P."/>
            <person name="Gibbs R.A."/>
            <person name="Glasner J.D."/>
            <person name="Kovar C."/>
            <person name="Muzny D.M."/>
            <person name="Neeno-Eckwall E.C."/>
            <person name="Perna N.T."/>
            <person name="Qin X."/>
            <person name="von Bodman S.B."/>
            <person name="Weinstock G.M."/>
        </authorList>
    </citation>
    <scope>NUCLEOTIDE SEQUENCE</scope>
    <source>
        <strain evidence="2">DC283</strain>
    </source>
</reference>
<name>H3RKD2_PANSE</name>
<evidence type="ECO:0000313" key="1">
    <source>
        <dbReference type="EMBL" id="ARF52609.1"/>
    </source>
</evidence>
<dbReference type="KEGG" id="pstw:DSJ_25655"/>
<evidence type="ECO:0000313" key="2">
    <source>
        <dbReference type="EMBL" id="EHT98173.1"/>
    </source>
</evidence>
<evidence type="ECO:0000313" key="4">
    <source>
        <dbReference type="Proteomes" id="UP000192380"/>
    </source>
</evidence>
<sequence length="69" mass="7760">MRIMAYRPPDGVLKFRTGMSTLLKTLRDELPLLSVNTISGFATARQRLKVTAMAVLHVDDSPVYPDDIR</sequence>
<organism evidence="2 3">
    <name type="scientific">Pantoea stewartii subsp. stewartii DC283</name>
    <dbReference type="NCBI Taxonomy" id="660596"/>
    <lineage>
        <taxon>Bacteria</taxon>
        <taxon>Pseudomonadati</taxon>
        <taxon>Pseudomonadota</taxon>
        <taxon>Gammaproteobacteria</taxon>
        <taxon>Enterobacterales</taxon>
        <taxon>Erwiniaceae</taxon>
        <taxon>Pantoea</taxon>
    </lineage>
</organism>
<dbReference type="PATRIC" id="fig|660596.6.peg.4834"/>
<geneLocation type="plasmid" evidence="1 4">
    <name>pDSJ10</name>
</geneLocation>
<reference evidence="2 3" key="1">
    <citation type="journal article" date="2012" name="Mol. Microbiol.">
        <title>The genetic and structural basis of two distinct terminal side branch residues in stewartan and amylovoran exopolysaccharides and their potential role in host adaptation.</title>
        <authorList>
            <person name="Wang X."/>
            <person name="Yang F."/>
            <person name="von Bodman S.B."/>
        </authorList>
    </citation>
    <scope>NUCLEOTIDE SEQUENCE [LARGE SCALE GENOMIC DNA]</scope>
    <source>
        <strain evidence="2 3">DC283</strain>
    </source>
</reference>
<keyword evidence="4" id="KW-1185">Reference proteome</keyword>
<proteinExistence type="predicted"/>
<keyword evidence="1" id="KW-0614">Plasmid</keyword>
<dbReference type="EMBL" id="AHIE01000038">
    <property type="protein sequence ID" value="EHT98173.1"/>
    <property type="molecule type" value="Genomic_DNA"/>
</dbReference>